<accession>A0A3R5ZUP1</accession>
<evidence type="ECO:0000313" key="3">
    <source>
        <dbReference type="Proteomes" id="UP000283872"/>
    </source>
</evidence>
<reference evidence="2 3" key="1">
    <citation type="submission" date="2018-08" db="EMBL/GenBank/DDBJ databases">
        <title>A genome reference for cultivated species of the human gut microbiota.</title>
        <authorList>
            <person name="Zou Y."/>
            <person name="Xue W."/>
            <person name="Luo G."/>
        </authorList>
    </citation>
    <scope>NUCLEOTIDE SEQUENCE [LARGE SCALE GENOMIC DNA]</scope>
    <source>
        <strain evidence="2 3">AF24-12</strain>
    </source>
</reference>
<dbReference type="Proteomes" id="UP000450161">
    <property type="component" value="Unassembled WGS sequence"/>
</dbReference>
<proteinExistence type="predicted"/>
<dbReference type="Proteomes" id="UP000283872">
    <property type="component" value="Unassembled WGS sequence"/>
</dbReference>
<dbReference type="EMBL" id="VUNF01000023">
    <property type="protein sequence ID" value="MST78214.1"/>
    <property type="molecule type" value="Genomic_DNA"/>
</dbReference>
<sequence>MITDTMSYADIAKELEEDYKNVVRYQVHLPVKKYMKEVMSRPDGKVLFKPVEWTSPRHNKMLLTPFSRNKKDARKNGLVVNVCCIFLYKGELNMAVYSHMVLPWIHVQFFTRHFFQRYNERYLHDPSLQMMDIVKHFIRSEFVESFSKIVEHPKLGLESFTIFPHGCSFSEIVDNDPYVLHHTFVSFDMLYTEQLLNLAELLYEQRLDSYSGNKSDGKFSHEEQRVENFKKHVAAFPMLKADFQKRHKNFRNFSELCFQLSIDILDLTEGMENPVLNQFGKRLLDISGLPDKENKAELMKL</sequence>
<evidence type="ECO:0000313" key="4">
    <source>
        <dbReference type="Proteomes" id="UP000450161"/>
    </source>
</evidence>
<reference evidence="1 4" key="2">
    <citation type="submission" date="2019-08" db="EMBL/GenBank/DDBJ databases">
        <title>In-depth cultivation of the pig gut microbiome towards novel bacterial diversity and tailored functional studies.</title>
        <authorList>
            <person name="Wylensek D."/>
            <person name="Hitch T.C.A."/>
            <person name="Clavel T."/>
        </authorList>
    </citation>
    <scope>NUCLEOTIDE SEQUENCE [LARGE SCALE GENOMIC DNA]</scope>
    <source>
        <strain evidence="1 4">LKV-178-WT-2C</strain>
    </source>
</reference>
<comment type="caution">
    <text evidence="2">The sequence shown here is derived from an EMBL/GenBank/DDBJ whole genome shotgun (WGS) entry which is preliminary data.</text>
</comment>
<name>A0A3R5ZUP1_9BACT</name>
<evidence type="ECO:0000313" key="1">
    <source>
        <dbReference type="EMBL" id="MST78214.1"/>
    </source>
</evidence>
<protein>
    <submittedName>
        <fullName evidence="2">Uncharacterized protein</fullName>
    </submittedName>
</protein>
<gene>
    <name evidence="2" type="ORF">DWY11_15015</name>
    <name evidence="1" type="ORF">FYJ72_11165</name>
</gene>
<organism evidence="2 3">
    <name type="scientific">Segatella copri</name>
    <dbReference type="NCBI Taxonomy" id="165179"/>
    <lineage>
        <taxon>Bacteria</taxon>
        <taxon>Pseudomonadati</taxon>
        <taxon>Bacteroidota</taxon>
        <taxon>Bacteroidia</taxon>
        <taxon>Bacteroidales</taxon>
        <taxon>Prevotellaceae</taxon>
        <taxon>Segatella</taxon>
    </lineage>
</organism>
<dbReference type="RefSeq" id="WP_118086232.1">
    <property type="nucleotide sequence ID" value="NZ_DAWCKQ010000172.1"/>
</dbReference>
<dbReference type="AlphaFoldDB" id="A0A3R5ZUP1"/>
<dbReference type="EMBL" id="QRVA01000062">
    <property type="protein sequence ID" value="RGS10562.1"/>
    <property type="molecule type" value="Genomic_DNA"/>
</dbReference>
<evidence type="ECO:0000313" key="2">
    <source>
        <dbReference type="EMBL" id="RGS10562.1"/>
    </source>
</evidence>